<dbReference type="AlphaFoldDB" id="A0A565CQC6"/>
<keyword evidence="2" id="KW-1185">Reference proteome</keyword>
<protein>
    <submittedName>
        <fullName evidence="1">Uncharacterized protein</fullName>
    </submittedName>
</protein>
<reference evidence="1" key="1">
    <citation type="submission" date="2019-07" db="EMBL/GenBank/DDBJ databases">
        <authorList>
            <person name="Dittberner H."/>
        </authorList>
    </citation>
    <scope>NUCLEOTIDE SEQUENCE [LARGE SCALE GENOMIC DNA]</scope>
</reference>
<dbReference type="Proteomes" id="UP000489600">
    <property type="component" value="Unassembled WGS sequence"/>
</dbReference>
<gene>
    <name evidence="1" type="ORF">ANE_LOCUS26324</name>
</gene>
<evidence type="ECO:0000313" key="2">
    <source>
        <dbReference type="Proteomes" id="UP000489600"/>
    </source>
</evidence>
<name>A0A565CQC6_9BRAS</name>
<organism evidence="1 2">
    <name type="scientific">Arabis nemorensis</name>
    <dbReference type="NCBI Taxonomy" id="586526"/>
    <lineage>
        <taxon>Eukaryota</taxon>
        <taxon>Viridiplantae</taxon>
        <taxon>Streptophyta</taxon>
        <taxon>Embryophyta</taxon>
        <taxon>Tracheophyta</taxon>
        <taxon>Spermatophyta</taxon>
        <taxon>Magnoliopsida</taxon>
        <taxon>eudicotyledons</taxon>
        <taxon>Gunneridae</taxon>
        <taxon>Pentapetalae</taxon>
        <taxon>rosids</taxon>
        <taxon>malvids</taxon>
        <taxon>Brassicales</taxon>
        <taxon>Brassicaceae</taxon>
        <taxon>Arabideae</taxon>
        <taxon>Arabis</taxon>
    </lineage>
</organism>
<evidence type="ECO:0000313" key="1">
    <source>
        <dbReference type="EMBL" id="VVB15880.1"/>
    </source>
</evidence>
<proteinExistence type="predicted"/>
<dbReference type="EMBL" id="CABITT030000008">
    <property type="protein sequence ID" value="VVB15880.1"/>
    <property type="molecule type" value="Genomic_DNA"/>
</dbReference>
<accession>A0A565CQC6</accession>
<sequence>MHIRFESTLYLDCHLSGEKLVVGVRTKCRSERKLRAINVLLTIECDESRSEINDDMDLRIRFTTPFDGFLMRHGRLRPENQEQPWCRFGQL</sequence>
<comment type="caution">
    <text evidence="1">The sequence shown here is derived from an EMBL/GenBank/DDBJ whole genome shotgun (WGS) entry which is preliminary data.</text>
</comment>